<dbReference type="EMBL" id="SJZJ01000001">
    <property type="protein sequence ID" value="TCJ31066.1"/>
    <property type="molecule type" value="Genomic_DNA"/>
</dbReference>
<dbReference type="InterPro" id="IPR007527">
    <property type="entry name" value="Znf_SWIM"/>
</dbReference>
<organism evidence="3 4">
    <name type="scientific">Nocardioides jejuensis</name>
    <dbReference type="NCBI Taxonomy" id="2502782"/>
    <lineage>
        <taxon>Bacteria</taxon>
        <taxon>Bacillati</taxon>
        <taxon>Actinomycetota</taxon>
        <taxon>Actinomycetes</taxon>
        <taxon>Propionibacteriales</taxon>
        <taxon>Nocardioidaceae</taxon>
        <taxon>Nocardioides</taxon>
    </lineage>
</organism>
<dbReference type="Proteomes" id="UP000295453">
    <property type="component" value="Unassembled WGS sequence"/>
</dbReference>
<accession>A0A4R1CLG8</accession>
<sequence>MAVTTDEQTYSYVRPSELTFSGGRADLLLATSGGRTAAGPATHPVFFDGFLGHAEQAAAALLAVAKVARTRFYVPPGMVAAILRAADPVVTSNGDRLRFESFSACCGVYARYDALPGSLDGTLLDTGTTNVDFNPPMRDALARIGGLEPLHLQVGEDVVVRTLDAEVTEKKVPLPERWLKGFAEVQIACATVSPAFDVAASEARRFIRGLPSSGSRKPVWVVPAGRGLRITTRPTPDAVSLSGLDRLKPLEPLLRFARSLRAYAAPHDAQGATGVWELELDDARFVLVLSPESSRGFSGEGGVLWDLADEQSAEDADLISALLTFEPRIDISGLSAEAGLAEDRVTRALSRLGAAGRVGYDVAEGGYFHRELPYDADRLATMHPRLRDAITLVETSAVRLDGETAYVRSGDTEHVVRRVVDGDRCTCPWYAKHKGNRGPCKHVLAVDLVRKRER</sequence>
<keyword evidence="1" id="KW-0862">Zinc</keyword>
<evidence type="ECO:0000313" key="4">
    <source>
        <dbReference type="Proteomes" id="UP000295453"/>
    </source>
</evidence>
<name>A0A4R1CLG8_9ACTN</name>
<dbReference type="RefSeq" id="WP_131580806.1">
    <property type="nucleotide sequence ID" value="NZ_SJZJ01000001.1"/>
</dbReference>
<comment type="caution">
    <text evidence="3">The sequence shown here is derived from an EMBL/GenBank/DDBJ whole genome shotgun (WGS) entry which is preliminary data.</text>
</comment>
<feature type="domain" description="SWIM-type" evidence="2">
    <location>
        <begin position="416"/>
        <end position="451"/>
    </location>
</feature>
<proteinExistence type="predicted"/>
<protein>
    <submittedName>
        <fullName evidence="3">SWIM zinc finger family protein</fullName>
    </submittedName>
</protein>
<dbReference type="OrthoDB" id="7821105at2"/>
<evidence type="ECO:0000259" key="2">
    <source>
        <dbReference type="PROSITE" id="PS50966"/>
    </source>
</evidence>
<reference evidence="3 4" key="1">
    <citation type="submission" date="2019-03" db="EMBL/GenBank/DDBJ databases">
        <authorList>
            <person name="Kim M.K.M."/>
        </authorList>
    </citation>
    <scope>NUCLEOTIDE SEQUENCE [LARGE SCALE GENOMIC DNA]</scope>
    <source>
        <strain evidence="3 4">18JY15-6</strain>
    </source>
</reference>
<evidence type="ECO:0000313" key="3">
    <source>
        <dbReference type="EMBL" id="TCJ31066.1"/>
    </source>
</evidence>
<evidence type="ECO:0000256" key="1">
    <source>
        <dbReference type="PROSITE-ProRule" id="PRU00325"/>
    </source>
</evidence>
<keyword evidence="1" id="KW-0863">Zinc-finger</keyword>
<dbReference type="AlphaFoldDB" id="A0A4R1CLG8"/>
<dbReference type="Pfam" id="PF04434">
    <property type="entry name" value="SWIM"/>
    <property type="match status" value="1"/>
</dbReference>
<keyword evidence="4" id="KW-1185">Reference proteome</keyword>
<keyword evidence="1" id="KW-0479">Metal-binding</keyword>
<dbReference type="GO" id="GO:0008270">
    <property type="term" value="F:zinc ion binding"/>
    <property type="evidence" value="ECO:0007669"/>
    <property type="project" value="UniProtKB-KW"/>
</dbReference>
<gene>
    <name evidence="3" type="ORF">EPD65_00370</name>
</gene>
<dbReference type="PROSITE" id="PS50966">
    <property type="entry name" value="ZF_SWIM"/>
    <property type="match status" value="1"/>
</dbReference>